<keyword evidence="3 6" id="KW-0812">Transmembrane</keyword>
<dbReference type="GO" id="GO:0005886">
    <property type="term" value="C:plasma membrane"/>
    <property type="evidence" value="ECO:0007669"/>
    <property type="project" value="UniProtKB-SubCell"/>
</dbReference>
<feature type="transmembrane region" description="Helical" evidence="6">
    <location>
        <begin position="211"/>
        <end position="231"/>
    </location>
</feature>
<feature type="transmembrane region" description="Helical" evidence="6">
    <location>
        <begin position="251"/>
        <end position="273"/>
    </location>
</feature>
<evidence type="ECO:0000256" key="3">
    <source>
        <dbReference type="ARBA" id="ARBA00022692"/>
    </source>
</evidence>
<comment type="caution">
    <text evidence="7">The sequence shown here is derived from an EMBL/GenBank/DDBJ whole genome shotgun (WGS) entry which is preliminary data.</text>
</comment>
<dbReference type="PANTHER" id="PTHR30250:SF11">
    <property type="entry name" value="O-ANTIGEN TRANSPORTER-RELATED"/>
    <property type="match status" value="1"/>
</dbReference>
<dbReference type="InterPro" id="IPR002797">
    <property type="entry name" value="Polysacc_synth"/>
</dbReference>
<proteinExistence type="predicted"/>
<dbReference type="Pfam" id="PF01943">
    <property type="entry name" value="Polysacc_synt"/>
    <property type="match status" value="1"/>
</dbReference>
<evidence type="ECO:0000313" key="7">
    <source>
        <dbReference type="EMBL" id="KJF40507.1"/>
    </source>
</evidence>
<feature type="transmembrane region" description="Helical" evidence="6">
    <location>
        <begin position="42"/>
        <end position="63"/>
    </location>
</feature>
<evidence type="ECO:0000313" key="8">
    <source>
        <dbReference type="Proteomes" id="UP000032483"/>
    </source>
</evidence>
<evidence type="ECO:0000256" key="2">
    <source>
        <dbReference type="ARBA" id="ARBA00022475"/>
    </source>
</evidence>
<keyword evidence="4 6" id="KW-1133">Transmembrane helix</keyword>
<protein>
    <recommendedName>
        <fullName evidence="9">Oligosaccharide flippase family protein</fullName>
    </recommendedName>
</protein>
<feature type="transmembrane region" description="Helical" evidence="6">
    <location>
        <begin position="12"/>
        <end position="36"/>
    </location>
</feature>
<reference evidence="7" key="1">
    <citation type="submission" date="2015-02" db="EMBL/GenBank/DDBJ databases">
        <title>A novel member of the family Ruminococcaceae isolated from human feces.</title>
        <authorList>
            <person name="Shkoporov A.N."/>
            <person name="Chaplin A.V."/>
            <person name="Motuzova O.V."/>
            <person name="Kafarskaia L.I."/>
            <person name="Khokhlova E.V."/>
            <person name="Efimov B.A."/>
        </authorList>
    </citation>
    <scope>NUCLEOTIDE SEQUENCE [LARGE SCALE GENOMIC DNA]</scope>
    <source>
        <strain evidence="7">585-1</strain>
    </source>
</reference>
<feature type="transmembrane region" description="Helical" evidence="6">
    <location>
        <begin position="330"/>
        <end position="352"/>
    </location>
</feature>
<evidence type="ECO:0008006" key="9">
    <source>
        <dbReference type="Google" id="ProtNLM"/>
    </source>
</evidence>
<keyword evidence="2" id="KW-1003">Cell membrane</keyword>
<feature type="transmembrane region" description="Helical" evidence="6">
    <location>
        <begin position="387"/>
        <end position="406"/>
    </location>
</feature>
<evidence type="ECO:0000256" key="1">
    <source>
        <dbReference type="ARBA" id="ARBA00004651"/>
    </source>
</evidence>
<gene>
    <name evidence="7" type="ORF">TQ39_06290</name>
</gene>
<comment type="subcellular location">
    <subcellularLocation>
        <location evidence="1">Cell membrane</location>
        <topology evidence="1">Multi-pass membrane protein</topology>
    </subcellularLocation>
</comment>
<name>A0A0D8J0R9_9FIRM</name>
<keyword evidence="8" id="KW-1185">Reference proteome</keyword>
<feature type="transmembrane region" description="Helical" evidence="6">
    <location>
        <begin position="359"/>
        <end position="381"/>
    </location>
</feature>
<accession>A0A0D8J0R9</accession>
<evidence type="ECO:0000256" key="4">
    <source>
        <dbReference type="ARBA" id="ARBA00022989"/>
    </source>
</evidence>
<dbReference type="RefSeq" id="WP_050004923.1">
    <property type="nucleotide sequence ID" value="NZ_DBEWGL010000053.1"/>
</dbReference>
<dbReference type="AlphaFoldDB" id="A0A0D8J0R9"/>
<dbReference type="InterPro" id="IPR050833">
    <property type="entry name" value="Poly_Biosynth_Transport"/>
</dbReference>
<keyword evidence="5 6" id="KW-0472">Membrane</keyword>
<dbReference type="PANTHER" id="PTHR30250">
    <property type="entry name" value="PST FAMILY PREDICTED COLANIC ACID TRANSPORTER"/>
    <property type="match status" value="1"/>
</dbReference>
<feature type="transmembrane region" description="Helical" evidence="6">
    <location>
        <begin position="172"/>
        <end position="191"/>
    </location>
</feature>
<sequence>MQDAQTLRRNFLWNTFGQLTYMLCQFLCGILVVRLAGEQVSGVYNTALTATGIFLSIASYGMYSFQVSDIRGKYGASTYIRSRVWTCALAVALCIGFVAVSALTGENPYSAQQSVCVLLFLGYRMVESLTDIYNAIDQRSGRLDIVGKTYAVRGAVTLASFTLTLWLTQDIVLTLALMLGASLVVFFVYSLPQARAFYAPEQPQNARVAALLWECLPLAVYSFLNTTTASIPKLALSSRMGETALGIYGPVTQPVVLLQVGATYLFNPFITVFADSYARRDKKGFFKAVFAVQGIVLALLPLGLAVAHFLGRWGLATFVSPGLADYQYLLGPMVVSAILTALVLFYSMVLTVMRCMKGLIVANVCAIAVSALASGPCIARWELQGTTYAAVLAQLVQLVMLGGVALRMARRHFAGSGPLPKPEDPFDGLPS</sequence>
<evidence type="ECO:0000256" key="6">
    <source>
        <dbReference type="SAM" id="Phobius"/>
    </source>
</evidence>
<evidence type="ECO:0000256" key="5">
    <source>
        <dbReference type="ARBA" id="ARBA00023136"/>
    </source>
</evidence>
<organism evidence="7 8">
    <name type="scientific">Ruthenibacterium lactatiformans</name>
    <dbReference type="NCBI Taxonomy" id="1550024"/>
    <lineage>
        <taxon>Bacteria</taxon>
        <taxon>Bacillati</taxon>
        <taxon>Bacillota</taxon>
        <taxon>Clostridia</taxon>
        <taxon>Eubacteriales</taxon>
        <taxon>Oscillospiraceae</taxon>
        <taxon>Ruthenibacterium</taxon>
    </lineage>
</organism>
<feature type="transmembrane region" description="Helical" evidence="6">
    <location>
        <begin position="84"/>
        <end position="103"/>
    </location>
</feature>
<dbReference type="Proteomes" id="UP000032483">
    <property type="component" value="Unassembled WGS sequence"/>
</dbReference>
<dbReference type="EMBL" id="JXXK01000006">
    <property type="protein sequence ID" value="KJF40507.1"/>
    <property type="molecule type" value="Genomic_DNA"/>
</dbReference>
<feature type="transmembrane region" description="Helical" evidence="6">
    <location>
        <begin position="285"/>
        <end position="310"/>
    </location>
</feature>